<dbReference type="EMBL" id="GGEC01012059">
    <property type="protein sequence ID" value="MBW92542.1"/>
    <property type="molecule type" value="Transcribed_RNA"/>
</dbReference>
<evidence type="ECO:0000313" key="1">
    <source>
        <dbReference type="EMBL" id="MBW92542.1"/>
    </source>
</evidence>
<protein>
    <submittedName>
        <fullName evidence="1">Uncharacterized protein</fullName>
    </submittedName>
</protein>
<accession>A0A2P2JGE2</accession>
<name>A0A2P2JGE2_RHIMU</name>
<sequence length="47" mass="5732">MFLFFFFLALVLFLPTEITILYSLCYSEFLSSPYNFTFFFSQYFLLV</sequence>
<dbReference type="AlphaFoldDB" id="A0A2P2JGE2"/>
<reference evidence="1" key="1">
    <citation type="submission" date="2018-02" db="EMBL/GenBank/DDBJ databases">
        <title>Rhizophora mucronata_Transcriptome.</title>
        <authorList>
            <person name="Meera S.P."/>
            <person name="Sreeshan A."/>
            <person name="Augustine A."/>
        </authorList>
    </citation>
    <scope>NUCLEOTIDE SEQUENCE</scope>
    <source>
        <tissue evidence="1">Leaf</tissue>
    </source>
</reference>
<proteinExistence type="predicted"/>
<organism evidence="1">
    <name type="scientific">Rhizophora mucronata</name>
    <name type="common">Asiatic mangrove</name>
    <dbReference type="NCBI Taxonomy" id="61149"/>
    <lineage>
        <taxon>Eukaryota</taxon>
        <taxon>Viridiplantae</taxon>
        <taxon>Streptophyta</taxon>
        <taxon>Embryophyta</taxon>
        <taxon>Tracheophyta</taxon>
        <taxon>Spermatophyta</taxon>
        <taxon>Magnoliopsida</taxon>
        <taxon>eudicotyledons</taxon>
        <taxon>Gunneridae</taxon>
        <taxon>Pentapetalae</taxon>
        <taxon>rosids</taxon>
        <taxon>fabids</taxon>
        <taxon>Malpighiales</taxon>
        <taxon>Rhizophoraceae</taxon>
        <taxon>Rhizophora</taxon>
    </lineage>
</organism>
<dbReference type="EMBL" id="GGEC01012058">
    <property type="protein sequence ID" value="MBW92541.1"/>
    <property type="molecule type" value="Transcribed_RNA"/>
</dbReference>